<evidence type="ECO:0000313" key="1">
    <source>
        <dbReference type="EMBL" id="MBW0558331.1"/>
    </source>
</evidence>
<dbReference type="Gene3D" id="3.40.50.720">
    <property type="entry name" value="NAD(P)-binding Rossmann-like Domain"/>
    <property type="match status" value="2"/>
</dbReference>
<dbReference type="EMBL" id="AVOT02066542">
    <property type="protein sequence ID" value="MBW0558331.1"/>
    <property type="molecule type" value="Genomic_DNA"/>
</dbReference>
<evidence type="ECO:0000313" key="2">
    <source>
        <dbReference type="Proteomes" id="UP000765509"/>
    </source>
</evidence>
<protein>
    <submittedName>
        <fullName evidence="1">Uncharacterized protein</fullName>
    </submittedName>
</protein>
<dbReference type="InterPro" id="IPR036291">
    <property type="entry name" value="NAD(P)-bd_dom_sf"/>
</dbReference>
<accession>A0A9Q3JAM0</accession>
<dbReference type="Gene3D" id="3.30.70.260">
    <property type="match status" value="1"/>
</dbReference>
<comment type="caution">
    <text evidence="1">The sequence shown here is derived from an EMBL/GenBank/DDBJ whole genome shotgun (WGS) entry which is preliminary data.</text>
</comment>
<proteinExistence type="predicted"/>
<dbReference type="SUPFAM" id="SSF51735">
    <property type="entry name" value="NAD(P)-binding Rossmann-fold domains"/>
    <property type="match status" value="1"/>
</dbReference>
<organism evidence="1 2">
    <name type="scientific">Austropuccinia psidii MF-1</name>
    <dbReference type="NCBI Taxonomy" id="1389203"/>
    <lineage>
        <taxon>Eukaryota</taxon>
        <taxon>Fungi</taxon>
        <taxon>Dikarya</taxon>
        <taxon>Basidiomycota</taxon>
        <taxon>Pucciniomycotina</taxon>
        <taxon>Pucciniomycetes</taxon>
        <taxon>Pucciniales</taxon>
        <taxon>Sphaerophragmiaceae</taxon>
        <taxon>Austropuccinia</taxon>
    </lineage>
</organism>
<dbReference type="Proteomes" id="UP000765509">
    <property type="component" value="Unassembled WGS sequence"/>
</dbReference>
<name>A0A9Q3JAM0_9BASI</name>
<keyword evidence="2" id="KW-1185">Reference proteome</keyword>
<reference evidence="1" key="1">
    <citation type="submission" date="2021-03" db="EMBL/GenBank/DDBJ databases">
        <title>Draft genome sequence of rust myrtle Austropuccinia psidii MF-1, a brazilian biotype.</title>
        <authorList>
            <person name="Quecine M.C."/>
            <person name="Pachon D.M.R."/>
            <person name="Bonatelli M.L."/>
            <person name="Correr F.H."/>
            <person name="Franceschini L.M."/>
            <person name="Leite T.F."/>
            <person name="Margarido G.R.A."/>
            <person name="Almeida C.A."/>
            <person name="Ferrarezi J.A."/>
            <person name="Labate C.A."/>
        </authorList>
    </citation>
    <scope>NUCLEOTIDE SEQUENCE</scope>
    <source>
        <strain evidence="1">MF-1</strain>
    </source>
</reference>
<gene>
    <name evidence="1" type="ORF">O181_098046</name>
</gene>
<sequence>MLSEANFVTIHVRELPETLNLISSKELKCMKQVIGIALDVFPIAPSGNGPYFYAHLNPWTERLLKLPNTILTSHIGGSTEESQQVIGDEVAMAITCYLTLGSIVSAINFPKDSFQTALEPGQVRLCHVHHNQRGVLKFINSIMEDYNVEKQFLDDKAKVLKCWSEHLRDLNSQIGADSQKVMILTKSFNFIHSSAKCHQNLVQVQDNDFLKFYGQINYNIEPFGFIIDVMIDKGNGLIDVEEIQNDISSSFRAQLSIWMVLASHFSLPIPWISALLCHSLLIFIEFSSLIPDRIAYQNLDQNSLYQRQKKT</sequence>
<dbReference type="AlphaFoldDB" id="A0A9Q3JAM0"/>
<dbReference type="OrthoDB" id="1621027at2759"/>